<evidence type="ECO:0000256" key="8">
    <source>
        <dbReference type="SAM" id="MobiDB-lite"/>
    </source>
</evidence>
<evidence type="ECO:0000256" key="9">
    <source>
        <dbReference type="SAM" id="Phobius"/>
    </source>
</evidence>
<feature type="region of interest" description="Disordered" evidence="8">
    <location>
        <begin position="278"/>
        <end position="300"/>
    </location>
</feature>
<feature type="transmembrane region" description="Helical" evidence="9">
    <location>
        <begin position="58"/>
        <end position="79"/>
    </location>
</feature>
<keyword evidence="12" id="KW-1185">Reference proteome</keyword>
<comment type="similarity">
    <text evidence="2">Belongs to the universal ribosomal protein uL24 family.</text>
</comment>
<dbReference type="GO" id="GO:0003723">
    <property type="term" value="F:RNA binding"/>
    <property type="evidence" value="ECO:0007669"/>
    <property type="project" value="InterPro"/>
</dbReference>
<keyword evidence="3 9" id="KW-0812">Transmembrane</keyword>
<feature type="compositionally biased region" description="Basic and acidic residues" evidence="8">
    <location>
        <begin position="278"/>
        <end position="287"/>
    </location>
</feature>
<keyword evidence="7" id="KW-0687">Ribonucleoprotein</keyword>
<dbReference type="AlphaFoldDB" id="A0A9Q0R8V8"/>
<feature type="compositionally biased region" description="Polar residues" evidence="8">
    <location>
        <begin position="291"/>
        <end position="300"/>
    </location>
</feature>
<dbReference type="Gene3D" id="2.30.30.30">
    <property type="match status" value="1"/>
</dbReference>
<feature type="transmembrane region" description="Helical" evidence="9">
    <location>
        <begin position="21"/>
        <end position="38"/>
    </location>
</feature>
<dbReference type="InterPro" id="IPR041988">
    <property type="entry name" value="Ribosomal_uL24_KOW"/>
</dbReference>
<reference evidence="11" key="1">
    <citation type="submission" date="2022-10" db="EMBL/GenBank/DDBJ databases">
        <title>Novel sulphate-reducing endosymbionts in the free-living metamonad Anaeramoeba.</title>
        <authorList>
            <person name="Jerlstrom-Hultqvist J."/>
            <person name="Cepicka I."/>
            <person name="Gallot-Lavallee L."/>
            <person name="Salas-Leiva D."/>
            <person name="Curtis B.A."/>
            <person name="Zahonova K."/>
            <person name="Pipaliya S."/>
            <person name="Dacks J."/>
            <person name="Roger A.J."/>
        </authorList>
    </citation>
    <scope>NUCLEOTIDE SEQUENCE</scope>
    <source>
        <strain evidence="11">BMAN</strain>
    </source>
</reference>
<evidence type="ECO:0000313" key="11">
    <source>
        <dbReference type="EMBL" id="KAJ5071439.1"/>
    </source>
</evidence>
<evidence type="ECO:0000256" key="5">
    <source>
        <dbReference type="ARBA" id="ARBA00022989"/>
    </source>
</evidence>
<sequence>MFYSDVFDPILILSQIFFNQFFFYSSFTTLIILCDMIFKIPVTFSQVFSASEMNMTHFSGWICVFSFISACLICSFSLTFSVQKAKKCLDFSATLFILHFLLSILFSGFPKRIEWWIINIFGLILMSILSEKLCMKKQLQDIPITTRKPRQYNFLKMKTHQTVSSSRRKSRKAHFTAPPSERRIKMSSRLSSELRAQYNIRSLPIRNGDEVKIMRGDFKSREGKVVNVVRKKYVVHIERIQKEKKNGQQYFIPIHPSNVMITKLKINGNRQKLLERKNRAKNAEKNKPKIKQSTNMSEVD</sequence>
<proteinExistence type="inferred from homology"/>
<evidence type="ECO:0000256" key="6">
    <source>
        <dbReference type="ARBA" id="ARBA00023136"/>
    </source>
</evidence>
<dbReference type="CDD" id="cd06089">
    <property type="entry name" value="KOW_RPL26"/>
    <property type="match status" value="1"/>
</dbReference>
<dbReference type="PANTHER" id="PTHR11143">
    <property type="entry name" value="60S RIBOSOMAL PROTEIN L26 FAMILY MEMBER"/>
    <property type="match status" value="1"/>
</dbReference>
<dbReference type="Proteomes" id="UP001149090">
    <property type="component" value="Unassembled WGS sequence"/>
</dbReference>
<evidence type="ECO:0000256" key="2">
    <source>
        <dbReference type="ARBA" id="ARBA00010618"/>
    </source>
</evidence>
<dbReference type="InterPro" id="IPR014722">
    <property type="entry name" value="Rib_uL2_dom2"/>
</dbReference>
<dbReference type="InterPro" id="IPR005756">
    <property type="entry name" value="Ribosomal_uL24_euk/arc"/>
</dbReference>
<feature type="transmembrane region" description="Helical" evidence="9">
    <location>
        <begin position="91"/>
        <end position="109"/>
    </location>
</feature>
<evidence type="ECO:0000259" key="10">
    <source>
        <dbReference type="SMART" id="SM00739"/>
    </source>
</evidence>
<keyword evidence="6 9" id="KW-0472">Membrane</keyword>
<dbReference type="InterPro" id="IPR008991">
    <property type="entry name" value="Translation_prot_SH3-like_sf"/>
</dbReference>
<dbReference type="SUPFAM" id="SSF50104">
    <property type="entry name" value="Translation proteins SH3-like domain"/>
    <property type="match status" value="1"/>
</dbReference>
<feature type="domain" description="KOW" evidence="10">
    <location>
        <begin position="204"/>
        <end position="231"/>
    </location>
</feature>
<accession>A0A9Q0R8V8</accession>
<feature type="transmembrane region" description="Helical" evidence="9">
    <location>
        <begin position="115"/>
        <end position="134"/>
    </location>
</feature>
<dbReference type="Pfam" id="PF09801">
    <property type="entry name" value="SYS1"/>
    <property type="match status" value="1"/>
</dbReference>
<dbReference type="InterPro" id="IPR005824">
    <property type="entry name" value="KOW"/>
</dbReference>
<dbReference type="Pfam" id="PF00467">
    <property type="entry name" value="KOW"/>
    <property type="match status" value="1"/>
</dbReference>
<dbReference type="Pfam" id="PF16906">
    <property type="entry name" value="Ribosomal_L26"/>
    <property type="match status" value="1"/>
</dbReference>
<dbReference type="GO" id="GO:0015934">
    <property type="term" value="C:large ribosomal subunit"/>
    <property type="evidence" value="ECO:0007669"/>
    <property type="project" value="InterPro"/>
</dbReference>
<dbReference type="InterPro" id="IPR019185">
    <property type="entry name" value="Integral_membrane_SYS1-rel"/>
</dbReference>
<dbReference type="FunFam" id="2.30.30.30:FF:000009">
    <property type="entry name" value="60S ribosomal protein L26"/>
    <property type="match status" value="1"/>
</dbReference>
<keyword evidence="4 11" id="KW-0689">Ribosomal protein</keyword>
<evidence type="ECO:0000256" key="7">
    <source>
        <dbReference type="ARBA" id="ARBA00023274"/>
    </source>
</evidence>
<dbReference type="HAMAP" id="MF_01326_A">
    <property type="entry name" value="Ribosomal_uL24_A"/>
    <property type="match status" value="1"/>
</dbReference>
<dbReference type="SMART" id="SM00739">
    <property type="entry name" value="KOW"/>
    <property type="match status" value="1"/>
</dbReference>
<organism evidence="11 12">
    <name type="scientific">Anaeramoeba ignava</name>
    <name type="common">Anaerobic marine amoeba</name>
    <dbReference type="NCBI Taxonomy" id="1746090"/>
    <lineage>
        <taxon>Eukaryota</taxon>
        <taxon>Metamonada</taxon>
        <taxon>Anaeramoebidae</taxon>
        <taxon>Anaeramoeba</taxon>
    </lineage>
</organism>
<dbReference type="GO" id="GO:0003735">
    <property type="term" value="F:structural constituent of ribosome"/>
    <property type="evidence" value="ECO:0007669"/>
    <property type="project" value="InterPro"/>
</dbReference>
<gene>
    <name evidence="11" type="ORF">M0811_10282</name>
</gene>
<dbReference type="GO" id="GO:0016020">
    <property type="term" value="C:membrane"/>
    <property type="evidence" value="ECO:0007669"/>
    <property type="project" value="UniProtKB-SubCell"/>
</dbReference>
<dbReference type="GO" id="GO:0006412">
    <property type="term" value="P:translation"/>
    <property type="evidence" value="ECO:0007669"/>
    <property type="project" value="InterPro"/>
</dbReference>
<evidence type="ECO:0000256" key="4">
    <source>
        <dbReference type="ARBA" id="ARBA00022980"/>
    </source>
</evidence>
<evidence type="ECO:0000256" key="1">
    <source>
        <dbReference type="ARBA" id="ARBA00004141"/>
    </source>
</evidence>
<name>A0A9Q0R8V8_ANAIG</name>
<dbReference type="EMBL" id="JAPDFW010000088">
    <property type="protein sequence ID" value="KAJ5071439.1"/>
    <property type="molecule type" value="Genomic_DNA"/>
</dbReference>
<keyword evidence="5 9" id="KW-1133">Transmembrane helix</keyword>
<evidence type="ECO:0000313" key="12">
    <source>
        <dbReference type="Proteomes" id="UP001149090"/>
    </source>
</evidence>
<evidence type="ECO:0000256" key="3">
    <source>
        <dbReference type="ARBA" id="ARBA00022692"/>
    </source>
</evidence>
<dbReference type="OrthoDB" id="1688503at2759"/>
<comment type="caution">
    <text evidence="11">The sequence shown here is derived from an EMBL/GenBank/DDBJ whole genome shotgun (WGS) entry which is preliminary data.</text>
</comment>
<comment type="subcellular location">
    <subcellularLocation>
        <location evidence="1">Membrane</location>
        <topology evidence="1">Multi-pass membrane protein</topology>
    </subcellularLocation>
</comment>
<dbReference type="NCBIfam" id="TIGR01080">
    <property type="entry name" value="rplX_A_E"/>
    <property type="match status" value="1"/>
</dbReference>
<protein>
    <submittedName>
        <fullName evidence="11">60S ribosomal protein L26 FAMILY MEMBER</fullName>
    </submittedName>
</protein>